<organism evidence="1 2">
    <name type="scientific">Stenotrophomonas phage vB_SmaS_BUCT548</name>
    <dbReference type="NCBI Taxonomy" id="2712941"/>
    <lineage>
        <taxon>Viruses</taxon>
        <taxon>Duplodnaviria</taxon>
        <taxon>Heunggongvirae</taxon>
        <taxon>Uroviricota</taxon>
        <taxon>Caudoviricetes</taxon>
        <taxon>Beaumontvirinae</taxon>
        <taxon>Bixiavirus</taxon>
        <taxon>Bixiavirus BUCT548</taxon>
    </lineage>
</organism>
<protein>
    <submittedName>
        <fullName evidence="1">AlpA family regulatory protein</fullName>
    </submittedName>
</protein>
<dbReference type="EMBL" id="MN937349">
    <property type="protein sequence ID" value="QIQ60774.1"/>
    <property type="molecule type" value="Genomic_DNA"/>
</dbReference>
<proteinExistence type="predicted"/>
<dbReference type="KEGG" id="vg:77953613"/>
<accession>A0A7D2HHU8</accession>
<dbReference type="Gene3D" id="1.10.238.160">
    <property type="match status" value="1"/>
</dbReference>
<sequence length="70" mass="7909">MNPAVQFREQYVTSGEIQRRVGISRSALTQAVQAGKFPAPMDLEERLHIWSRAEVEGNIAAWAKARNQNK</sequence>
<dbReference type="InterPro" id="IPR010260">
    <property type="entry name" value="AlpA"/>
</dbReference>
<evidence type="ECO:0000313" key="2">
    <source>
        <dbReference type="Proteomes" id="UP000509570"/>
    </source>
</evidence>
<evidence type="ECO:0000313" key="1">
    <source>
        <dbReference type="EMBL" id="QIQ60774.1"/>
    </source>
</evidence>
<reference evidence="1 2" key="1">
    <citation type="submission" date="2020-01" db="EMBL/GenBank/DDBJ databases">
        <authorList>
            <person name="Zhang W."/>
            <person name="Zhang R."/>
            <person name="Hu Y."/>
            <person name="Liu Y."/>
            <person name="Lin W."/>
            <person name="Wang L."/>
            <person name="Li J."/>
            <person name="An X."/>
            <person name="Song L."/>
            <person name="Fan H."/>
            <person name="Shi T."/>
            <person name="Liu H."/>
            <person name="Tong Y."/>
        </authorList>
    </citation>
    <scope>NUCLEOTIDE SEQUENCE [LARGE SCALE GENOMIC DNA]</scope>
</reference>
<keyword evidence="2" id="KW-1185">Reference proteome</keyword>
<dbReference type="Proteomes" id="UP000509570">
    <property type="component" value="Segment"/>
</dbReference>
<dbReference type="Pfam" id="PF05930">
    <property type="entry name" value="Phage_AlpA"/>
    <property type="match status" value="1"/>
</dbReference>
<dbReference type="RefSeq" id="YP_010677239.1">
    <property type="nucleotide sequence ID" value="NC_071019.1"/>
</dbReference>
<dbReference type="GeneID" id="77953613"/>
<name>A0A7D2HHU8_9CAUD</name>